<evidence type="ECO:0000313" key="1">
    <source>
        <dbReference type="EMBL" id="KAF1084933.1"/>
    </source>
</evidence>
<dbReference type="OrthoDB" id="2940113at2"/>
<sequence>MEQIYHYKSFVRKKDIVFKGDIENNYRYLLRIPLQNEGKKVLVIMKNPSKANKEFSDLTIDRVLTFCNSEGYSEVNIINLYSYYSTDSGKIRGMIEDGQEHIAIGTENNEIIKSLVNEVDEVIVAWGSNTFGLTRQYKSRIKQVINIIKGKNLFYVQNCAGKGWYPRHAQVWSVNSGIKKYVWNPPV</sequence>
<reference evidence="1" key="1">
    <citation type="submission" date="2016-02" db="EMBL/GenBank/DDBJ databases">
        <title>Draft Genome Sequence of Sporotomaculum syntrophicum Strain FB, a Syntrophic Benzoate Degrader.</title>
        <authorList>
            <person name="Nobu M.K."/>
            <person name="Narihiro T."/>
            <person name="Qiu Y.-L."/>
            <person name="Ohashi A."/>
            <person name="Liu W.-T."/>
            <person name="Yuji S."/>
        </authorList>
    </citation>
    <scope>NUCLEOTIDE SEQUENCE</scope>
    <source>
        <strain evidence="1">FB</strain>
    </source>
</reference>
<gene>
    <name evidence="1" type="ORF">SPSYN_01069</name>
</gene>
<organism evidence="1 2">
    <name type="scientific">Sporotomaculum syntrophicum</name>
    <dbReference type="NCBI Taxonomy" id="182264"/>
    <lineage>
        <taxon>Bacteria</taxon>
        <taxon>Bacillati</taxon>
        <taxon>Bacillota</taxon>
        <taxon>Clostridia</taxon>
        <taxon>Eubacteriales</taxon>
        <taxon>Desulfallaceae</taxon>
        <taxon>Sporotomaculum</taxon>
    </lineage>
</organism>
<protein>
    <recommendedName>
        <fullName evidence="3">DUF1643 domain-containing protein</fullName>
    </recommendedName>
</protein>
<dbReference type="EMBL" id="LSRS01000003">
    <property type="protein sequence ID" value="KAF1084933.1"/>
    <property type="molecule type" value="Genomic_DNA"/>
</dbReference>
<accession>A0A9D2WPX8</accession>
<dbReference type="InterPro" id="IPR012441">
    <property type="entry name" value="DUF1643"/>
</dbReference>
<name>A0A9D2WPX8_9FIRM</name>
<evidence type="ECO:0000313" key="2">
    <source>
        <dbReference type="Proteomes" id="UP000798488"/>
    </source>
</evidence>
<comment type="caution">
    <text evidence="1">The sequence shown here is derived from an EMBL/GenBank/DDBJ whole genome shotgun (WGS) entry which is preliminary data.</text>
</comment>
<evidence type="ECO:0008006" key="3">
    <source>
        <dbReference type="Google" id="ProtNLM"/>
    </source>
</evidence>
<dbReference type="Pfam" id="PF07799">
    <property type="entry name" value="DUF1643"/>
    <property type="match status" value="1"/>
</dbReference>
<dbReference type="RefSeq" id="WP_161821475.1">
    <property type="nucleotide sequence ID" value="NZ_LSRS01000003.1"/>
</dbReference>
<proteinExistence type="predicted"/>
<dbReference type="Proteomes" id="UP000798488">
    <property type="component" value="Unassembled WGS sequence"/>
</dbReference>
<keyword evidence="2" id="KW-1185">Reference proteome</keyword>
<dbReference type="AlphaFoldDB" id="A0A9D2WPX8"/>